<feature type="transmembrane region" description="Helical" evidence="1">
    <location>
        <begin position="40"/>
        <end position="63"/>
    </location>
</feature>
<dbReference type="AlphaFoldDB" id="A0A8J5QU82"/>
<keyword evidence="3" id="KW-1185">Reference proteome</keyword>
<evidence type="ECO:0000313" key="2">
    <source>
        <dbReference type="EMBL" id="KAG7665077.1"/>
    </source>
</evidence>
<dbReference type="EMBL" id="JAGSYN010000053">
    <property type="protein sequence ID" value="KAG7665077.1"/>
    <property type="molecule type" value="Genomic_DNA"/>
</dbReference>
<sequence>MTSPIELLYKFDQYLTYQLQQHSFTANLLIHPTSKFITEILVIIVIGLISYESIYWTGIYLGLWEYHAKDIFTEVPIHCAHLSVRMNIISQQDKNKLLEYYQLKQLSKYNPLYWNKLNLLSEEIFKLNKFIKYYYEFSPEDFEMNKEPEFGSTIEHLRTKTLNLFRESDLYKEYHCHDLTIRNVLVFNNKNDEVRQDQDLNYLSKCNIETGNVIDCVIVI</sequence>
<evidence type="ECO:0000313" key="3">
    <source>
        <dbReference type="Proteomes" id="UP000694255"/>
    </source>
</evidence>
<comment type="caution">
    <text evidence="2">The sequence shown here is derived from an EMBL/GenBank/DDBJ whole genome shotgun (WGS) entry which is preliminary data.</text>
</comment>
<keyword evidence="1" id="KW-1133">Transmembrane helix</keyword>
<proteinExistence type="predicted"/>
<evidence type="ECO:0000256" key="1">
    <source>
        <dbReference type="SAM" id="Phobius"/>
    </source>
</evidence>
<accession>A0A8J5QU82</accession>
<dbReference type="GeneID" id="73468187"/>
<organism evidence="2 3">
    <name type="scientific">[Candida] subhashii</name>
    <dbReference type="NCBI Taxonomy" id="561895"/>
    <lineage>
        <taxon>Eukaryota</taxon>
        <taxon>Fungi</taxon>
        <taxon>Dikarya</taxon>
        <taxon>Ascomycota</taxon>
        <taxon>Saccharomycotina</taxon>
        <taxon>Pichiomycetes</taxon>
        <taxon>Debaryomycetaceae</taxon>
        <taxon>Spathaspora</taxon>
    </lineage>
</organism>
<dbReference type="OrthoDB" id="4041975at2759"/>
<keyword evidence="1" id="KW-0812">Transmembrane</keyword>
<dbReference type="RefSeq" id="XP_049265309.1">
    <property type="nucleotide sequence ID" value="XM_049405034.1"/>
</dbReference>
<reference evidence="2 3" key="1">
    <citation type="journal article" date="2021" name="DNA Res.">
        <title>Genome analysis of Candida subhashii reveals its hybrid nature and dual mitochondrial genome conformations.</title>
        <authorList>
            <person name="Mixao V."/>
            <person name="Hegedusova E."/>
            <person name="Saus E."/>
            <person name="Pryszcz L.P."/>
            <person name="Cillingova A."/>
            <person name="Nosek J."/>
            <person name="Gabaldon T."/>
        </authorList>
    </citation>
    <scope>NUCLEOTIDE SEQUENCE [LARGE SCALE GENOMIC DNA]</scope>
    <source>
        <strain evidence="2 3">CBS 10753</strain>
    </source>
</reference>
<gene>
    <name evidence="2" type="ORF">J8A68_001386</name>
</gene>
<name>A0A8J5QU82_9ASCO</name>
<dbReference type="Proteomes" id="UP000694255">
    <property type="component" value="Unassembled WGS sequence"/>
</dbReference>
<keyword evidence="1" id="KW-0472">Membrane</keyword>
<protein>
    <submittedName>
        <fullName evidence="2">Uncharacterized protein</fullName>
    </submittedName>
</protein>